<evidence type="ECO:0000256" key="2">
    <source>
        <dbReference type="SAM" id="Phobius"/>
    </source>
</evidence>
<organism evidence="3 4">
    <name type="scientific">Aldrovandia affinis</name>
    <dbReference type="NCBI Taxonomy" id="143900"/>
    <lineage>
        <taxon>Eukaryota</taxon>
        <taxon>Metazoa</taxon>
        <taxon>Chordata</taxon>
        <taxon>Craniata</taxon>
        <taxon>Vertebrata</taxon>
        <taxon>Euteleostomi</taxon>
        <taxon>Actinopterygii</taxon>
        <taxon>Neopterygii</taxon>
        <taxon>Teleostei</taxon>
        <taxon>Notacanthiformes</taxon>
        <taxon>Halosauridae</taxon>
        <taxon>Aldrovandia</taxon>
    </lineage>
</organism>
<feature type="region of interest" description="Disordered" evidence="1">
    <location>
        <begin position="1"/>
        <end position="28"/>
    </location>
</feature>
<protein>
    <recommendedName>
        <fullName evidence="5">Transmembrane protein</fullName>
    </recommendedName>
</protein>
<dbReference type="EMBL" id="JAINUG010000415">
    <property type="protein sequence ID" value="KAJ8372128.1"/>
    <property type="molecule type" value="Genomic_DNA"/>
</dbReference>
<evidence type="ECO:0000256" key="1">
    <source>
        <dbReference type="SAM" id="MobiDB-lite"/>
    </source>
</evidence>
<keyword evidence="2" id="KW-1133">Transmembrane helix</keyword>
<name>A0AAD7R943_9TELE</name>
<evidence type="ECO:0000313" key="4">
    <source>
        <dbReference type="Proteomes" id="UP001221898"/>
    </source>
</evidence>
<evidence type="ECO:0000313" key="3">
    <source>
        <dbReference type="EMBL" id="KAJ8372128.1"/>
    </source>
</evidence>
<comment type="caution">
    <text evidence="3">The sequence shown here is derived from an EMBL/GenBank/DDBJ whole genome shotgun (WGS) entry which is preliminary data.</text>
</comment>
<feature type="transmembrane region" description="Helical" evidence="2">
    <location>
        <begin position="74"/>
        <end position="94"/>
    </location>
</feature>
<dbReference type="Proteomes" id="UP001221898">
    <property type="component" value="Unassembled WGS sequence"/>
</dbReference>
<accession>A0AAD7R943</accession>
<evidence type="ECO:0008006" key="5">
    <source>
        <dbReference type="Google" id="ProtNLM"/>
    </source>
</evidence>
<dbReference type="AlphaFoldDB" id="A0AAD7R943"/>
<feature type="transmembrane region" description="Helical" evidence="2">
    <location>
        <begin position="100"/>
        <end position="122"/>
    </location>
</feature>
<reference evidence="3" key="1">
    <citation type="journal article" date="2023" name="Science">
        <title>Genome structures resolve the early diversification of teleost fishes.</title>
        <authorList>
            <person name="Parey E."/>
            <person name="Louis A."/>
            <person name="Montfort J."/>
            <person name="Bouchez O."/>
            <person name="Roques C."/>
            <person name="Iampietro C."/>
            <person name="Lluch J."/>
            <person name="Castinel A."/>
            <person name="Donnadieu C."/>
            <person name="Desvignes T."/>
            <person name="Floi Bucao C."/>
            <person name="Jouanno E."/>
            <person name="Wen M."/>
            <person name="Mejri S."/>
            <person name="Dirks R."/>
            <person name="Jansen H."/>
            <person name="Henkel C."/>
            <person name="Chen W.J."/>
            <person name="Zahm M."/>
            <person name="Cabau C."/>
            <person name="Klopp C."/>
            <person name="Thompson A.W."/>
            <person name="Robinson-Rechavi M."/>
            <person name="Braasch I."/>
            <person name="Lecointre G."/>
            <person name="Bobe J."/>
            <person name="Postlethwait J.H."/>
            <person name="Berthelot C."/>
            <person name="Roest Crollius H."/>
            <person name="Guiguen Y."/>
        </authorList>
    </citation>
    <scope>NUCLEOTIDE SEQUENCE</scope>
    <source>
        <strain evidence="3">NC1722</strain>
    </source>
</reference>
<gene>
    <name evidence="3" type="ORF">AAFF_G00294430</name>
</gene>
<keyword evidence="2" id="KW-0472">Membrane</keyword>
<keyword evidence="2" id="KW-0812">Transmembrane</keyword>
<sequence length="137" mass="14475">MGPGRRHGEPQPQSERPGEGQPAGAQFPDVACLPRSADGCGKRMTNLQILASLRGRDLARGNCRKDTPRGTGLPPAWVCIVTFITTLLFVITIAVVIITIIVIAVIIITIIVVAVAVGTGLVDVTRLRCEVSSAAHQ</sequence>
<proteinExistence type="predicted"/>
<keyword evidence="4" id="KW-1185">Reference proteome</keyword>